<feature type="region of interest" description="Disordered" evidence="3">
    <location>
        <begin position="256"/>
        <end position="291"/>
    </location>
</feature>
<feature type="compositionally biased region" description="Basic and acidic residues" evidence="3">
    <location>
        <begin position="267"/>
        <end position="284"/>
    </location>
</feature>
<evidence type="ECO:0000259" key="4">
    <source>
        <dbReference type="PROSITE" id="PS50014"/>
    </source>
</evidence>
<dbReference type="SUPFAM" id="SSF47370">
    <property type="entry name" value="Bromodomain"/>
    <property type="match status" value="1"/>
</dbReference>
<dbReference type="EMBL" id="OIVN01000178">
    <property type="protein sequence ID" value="SPC75732.1"/>
    <property type="molecule type" value="Genomic_DNA"/>
</dbReference>
<dbReference type="Pfam" id="PF00439">
    <property type="entry name" value="Bromodomain"/>
    <property type="match status" value="1"/>
</dbReference>
<name>A0A2N9ELM1_FAGSY</name>
<dbReference type="PROSITE" id="PS50014">
    <property type="entry name" value="BROMODOMAIN_2"/>
    <property type="match status" value="1"/>
</dbReference>
<dbReference type="PANTHER" id="PTHR22881:SF26">
    <property type="entry name" value="BROMODOMAIN CONTAINING PROTEIN, EXPRESSED"/>
    <property type="match status" value="1"/>
</dbReference>
<accession>A0A2N9ELM1</accession>
<organism evidence="5">
    <name type="scientific">Fagus sylvatica</name>
    <name type="common">Beechnut</name>
    <dbReference type="NCBI Taxonomy" id="28930"/>
    <lineage>
        <taxon>Eukaryota</taxon>
        <taxon>Viridiplantae</taxon>
        <taxon>Streptophyta</taxon>
        <taxon>Embryophyta</taxon>
        <taxon>Tracheophyta</taxon>
        <taxon>Spermatophyta</taxon>
        <taxon>Magnoliopsida</taxon>
        <taxon>eudicotyledons</taxon>
        <taxon>Gunneridae</taxon>
        <taxon>Pentapetalae</taxon>
        <taxon>rosids</taxon>
        <taxon>fabids</taxon>
        <taxon>Fagales</taxon>
        <taxon>Fagaceae</taxon>
        <taxon>Fagus</taxon>
    </lineage>
</organism>
<sequence length="744" mass="84706">MAEESGEMGRRRSARIWALEEEKKKKKMMMKMKMKMKEAEEELEHKAYAYKTVPSEFKSYAGVQHFQHAEHEEYEKHCHGFSRTTALPPTVRQYDRRRVKRKRLEDVVVTNSLAFPSQQIQGGENLKYESISDQRAIFSTLQQMPEKRGLEFVLDILQRRDINEIFAQPVDPIEVEGYYEIINEPMDFGTMRAKLHEGMYTSLEQFKRDVYLITSNAMHFNASNTIYYREARAIQELAHRIFHTLKTDPENFDLESSLTKRRPGRKPQVESRGSRDGFEAEKRQTYRPRASFSSENEALLSSLYTAPKPLFHVNQGDIGYKESLMQFAKDLGPTAQMVAKRKLAQCQQIEASHSQYQTPIPSAMTPNCLAPGASFMQAPANYLDGVNNGLMPQTQSILHDLPRDFNVNSYANKRLVDIPGYVSKENTHIVPNIQGGAYKGKMACIDTRMDFDSTNYLRDMIPPPSDTMGIRSNLQMENAYFNTTKDVKIASLGEIAANPRGTMDFCGPSSKGKTICTNEYMDFLHGNNFWYDTNPNQNQNQNQNQQSWLGSNFPFPGNENMNNGPAGNYGNTKMCNNYPNLDMTIGECSQVHNQVQPVQLSELQSRLLDLIARSNNYSDNTSFLTPQATKLLCHDITSLPSLGSQNQGGIQSLQVGPSSDWSRPTNQQSIYDFPNMQMQVNRDKPFDNGSMLHQPSHLVDAQKMALLHAMSFYERDAPESYQAAGGQRSLFTGYPTTVNRYRNA</sequence>
<feature type="region of interest" description="Disordered" evidence="3">
    <location>
        <begin position="534"/>
        <end position="555"/>
    </location>
</feature>
<dbReference type="SMART" id="SM00297">
    <property type="entry name" value="BROMO"/>
    <property type="match status" value="1"/>
</dbReference>
<dbReference type="AlphaFoldDB" id="A0A2N9ELM1"/>
<dbReference type="PRINTS" id="PR00503">
    <property type="entry name" value="BROMODOMAIN"/>
</dbReference>
<evidence type="ECO:0000256" key="2">
    <source>
        <dbReference type="PROSITE-ProRule" id="PRU00035"/>
    </source>
</evidence>
<dbReference type="InterPro" id="IPR018359">
    <property type="entry name" value="Bromodomain_CS"/>
</dbReference>
<dbReference type="PANTHER" id="PTHR22881">
    <property type="entry name" value="BROMODOMAIN CONTAINING PROTEIN"/>
    <property type="match status" value="1"/>
</dbReference>
<evidence type="ECO:0000313" key="5">
    <source>
        <dbReference type="EMBL" id="SPC75732.1"/>
    </source>
</evidence>
<protein>
    <recommendedName>
        <fullName evidence="4">Bromo domain-containing protein</fullName>
    </recommendedName>
</protein>
<evidence type="ECO:0000256" key="3">
    <source>
        <dbReference type="SAM" id="MobiDB-lite"/>
    </source>
</evidence>
<gene>
    <name evidence="5" type="ORF">FSB_LOCUS3614</name>
</gene>
<feature type="compositionally biased region" description="Low complexity" evidence="3">
    <location>
        <begin position="534"/>
        <end position="546"/>
    </location>
</feature>
<dbReference type="InterPro" id="IPR001487">
    <property type="entry name" value="Bromodomain"/>
</dbReference>
<dbReference type="InterPro" id="IPR036427">
    <property type="entry name" value="Bromodomain-like_sf"/>
</dbReference>
<proteinExistence type="predicted"/>
<dbReference type="Gene3D" id="1.20.920.10">
    <property type="entry name" value="Bromodomain-like"/>
    <property type="match status" value="1"/>
</dbReference>
<dbReference type="CDD" id="cd04369">
    <property type="entry name" value="Bromodomain"/>
    <property type="match status" value="1"/>
</dbReference>
<evidence type="ECO:0000256" key="1">
    <source>
        <dbReference type="ARBA" id="ARBA00023117"/>
    </source>
</evidence>
<dbReference type="InterPro" id="IPR051831">
    <property type="entry name" value="Bromodomain_contain_prot"/>
</dbReference>
<reference evidence="5" key="1">
    <citation type="submission" date="2018-02" db="EMBL/GenBank/DDBJ databases">
        <authorList>
            <person name="Cohen D.B."/>
            <person name="Kent A.D."/>
        </authorList>
    </citation>
    <scope>NUCLEOTIDE SEQUENCE</scope>
</reference>
<keyword evidence="1 2" id="KW-0103">Bromodomain</keyword>
<dbReference type="PROSITE" id="PS00633">
    <property type="entry name" value="BROMODOMAIN_1"/>
    <property type="match status" value="1"/>
</dbReference>
<feature type="domain" description="Bromo" evidence="4">
    <location>
        <begin position="158"/>
        <end position="228"/>
    </location>
</feature>